<organism evidence="3 4">
    <name type="scientific">Spizellomyces punctatus (strain DAOM BR117)</name>
    <dbReference type="NCBI Taxonomy" id="645134"/>
    <lineage>
        <taxon>Eukaryota</taxon>
        <taxon>Fungi</taxon>
        <taxon>Fungi incertae sedis</taxon>
        <taxon>Chytridiomycota</taxon>
        <taxon>Chytridiomycota incertae sedis</taxon>
        <taxon>Chytridiomycetes</taxon>
        <taxon>Spizellomycetales</taxon>
        <taxon>Spizellomycetaceae</taxon>
        <taxon>Spizellomyces</taxon>
    </lineage>
</organism>
<feature type="region of interest" description="Disordered" evidence="2">
    <location>
        <begin position="36"/>
        <end position="67"/>
    </location>
</feature>
<dbReference type="Proteomes" id="UP000053201">
    <property type="component" value="Unassembled WGS sequence"/>
</dbReference>
<dbReference type="PANTHER" id="PTHR45615">
    <property type="entry name" value="MYOSIN HEAVY CHAIN, NON-MUSCLE"/>
    <property type="match status" value="1"/>
</dbReference>
<dbReference type="OrthoDB" id="5594607at2759"/>
<dbReference type="PANTHER" id="PTHR45615:SF63">
    <property type="entry name" value="CHROMOSOME UNDETERMINED SCAFFOLD_10, WHOLE GENOME SHOTGUN SEQUENCE"/>
    <property type="match status" value="1"/>
</dbReference>
<dbReference type="InParanoid" id="A0A0L0HS21"/>
<dbReference type="AlphaFoldDB" id="A0A0L0HS21"/>
<dbReference type="EMBL" id="KQ257451">
    <property type="protein sequence ID" value="KND03695.1"/>
    <property type="molecule type" value="Genomic_DNA"/>
</dbReference>
<evidence type="ECO:0000256" key="2">
    <source>
        <dbReference type="SAM" id="MobiDB-lite"/>
    </source>
</evidence>
<proteinExistence type="predicted"/>
<reference evidence="3 4" key="1">
    <citation type="submission" date="2009-08" db="EMBL/GenBank/DDBJ databases">
        <title>The Genome Sequence of Spizellomyces punctatus strain DAOM BR117.</title>
        <authorList>
            <consortium name="The Broad Institute Genome Sequencing Platform"/>
            <person name="Russ C."/>
            <person name="Cuomo C."/>
            <person name="Shea T."/>
            <person name="Young S.K."/>
            <person name="Zeng Q."/>
            <person name="Koehrsen M."/>
            <person name="Haas B."/>
            <person name="Borodovsky M."/>
            <person name="Guigo R."/>
            <person name="Alvarado L."/>
            <person name="Berlin A."/>
            <person name="Bochicchio J."/>
            <person name="Borenstein D."/>
            <person name="Chapman S."/>
            <person name="Chen Z."/>
            <person name="Engels R."/>
            <person name="Freedman E."/>
            <person name="Gellesch M."/>
            <person name="Goldberg J."/>
            <person name="Griggs A."/>
            <person name="Gujja S."/>
            <person name="Heiman D."/>
            <person name="Hepburn T."/>
            <person name="Howarth C."/>
            <person name="Jen D."/>
            <person name="Larson L."/>
            <person name="Lewis B."/>
            <person name="Mehta T."/>
            <person name="Park D."/>
            <person name="Pearson M."/>
            <person name="Roberts A."/>
            <person name="Saif S."/>
            <person name="Shenoy N."/>
            <person name="Sisk P."/>
            <person name="Stolte C."/>
            <person name="Sykes S."/>
            <person name="Thomson T."/>
            <person name="Walk T."/>
            <person name="White J."/>
            <person name="Yandava C."/>
            <person name="Burger G."/>
            <person name="Gray M.W."/>
            <person name="Holland P.W.H."/>
            <person name="King N."/>
            <person name="Lang F.B.F."/>
            <person name="Roger A.J."/>
            <person name="Ruiz-Trillo I."/>
            <person name="Lander E."/>
            <person name="Nusbaum C."/>
        </authorList>
    </citation>
    <scope>NUCLEOTIDE SEQUENCE [LARGE SCALE GENOMIC DNA]</scope>
    <source>
        <strain evidence="3 4">DAOM BR117</strain>
    </source>
</reference>
<sequence length="967" mass="111071">MAEVATRLGLPTNVHSDLEDGPATVLEVRATRSRLAHHPALPPIHKRSHSCDGAVSNRPQSAASDSKASDVALIADTPHEDHGAQLLVSLRVCKECQNALLGAFEHCLAKNGDQPIMGSLHEIDEVEDGRRLTEPPYFRIVKDPTKPKNTVYTDVSEKIDRERWAYVEQRYAATQEHPGNARATFTSMGPRGWGIESGRVFSGALYKRTLDAKDKEIHMLREQLYERTQSEKQEQNDVEKLRIALKKAVNYYVYAEEWQAVESARLQQDIRYLKAELSSLMAFLINSEEGKRKLSVEIENLRQELKNKDQKIAETEKLVFETKSKLHESFKEFLQMNETMARLRKEAEKGSEVTQGRNEILQRNLDKLARDYETTSKDLTLAQNRIRELEFELGELVTQFNLTGEGKRTSEEQNVKLTAELDKTAAELKRTQHAHDISSMQNRQLEEELREMNRIHTDTKYDLDVKITNLTKDLEAVKEQKKDLDVTVKQLKNDNEKLTNALKGVTRAKDQLESAFRVATQKHEKEIQGREARIQELGNLRAEDAKDIKKLQEQKEQLMFQVTDLQNSLDRETANVNMVNFEIAQVRRQAEEKTGLLEEQIEKLNLAKNNLANDKRQVTEKFKLTRSELQQREQELAEIKVEFAQHREQATSVETQLRKELAEIRSVHQTLEKEHTDLEERYVAITSTKADLESKQSDIQKRQGEMEARERHTQAAMEVIKVENERVTAELQQVTTEKKDIGAHLESVLVKVDELSRTISNLEREHRTTVKEKDSQIAKLSKDSYDAHEEVARLDKLTKKLKRLVDKLEVELTDTKQTLSKETGQREHLETTLHDIRQSLHSERKVRLEFERMHAKLDRREAEREMERLGALRMRDRLLAEVAKGLQSEYGRLKEISTMLPGEADLVTIDAPEVKDFKPAELPSPAVQRSLAAKAPGFKLVVRAPATVAEEEENIQSPRTAHSVRVY</sequence>
<gene>
    <name evidence="3" type="ORF">SPPG_01161</name>
</gene>
<dbReference type="VEuPathDB" id="FungiDB:SPPG_01161"/>
<evidence type="ECO:0000313" key="3">
    <source>
        <dbReference type="EMBL" id="KND03695.1"/>
    </source>
</evidence>
<accession>A0A0L0HS21</accession>
<feature type="coiled-coil region" evidence="1">
    <location>
        <begin position="717"/>
        <end position="818"/>
    </location>
</feature>
<dbReference type="STRING" id="645134.A0A0L0HS21"/>
<feature type="coiled-coil region" evidence="1">
    <location>
        <begin position="284"/>
        <end position="318"/>
    </location>
</feature>
<feature type="coiled-coil region" evidence="1">
    <location>
        <begin position="358"/>
        <end position="434"/>
    </location>
</feature>
<evidence type="ECO:0000313" key="4">
    <source>
        <dbReference type="Proteomes" id="UP000053201"/>
    </source>
</evidence>
<evidence type="ECO:0000256" key="1">
    <source>
        <dbReference type="SAM" id="Coils"/>
    </source>
</evidence>
<dbReference type="GeneID" id="27684845"/>
<dbReference type="eggNOG" id="KOG1836">
    <property type="taxonomic scope" value="Eukaryota"/>
</dbReference>
<feature type="coiled-coil region" evidence="1">
    <location>
        <begin position="467"/>
        <end position="681"/>
    </location>
</feature>
<keyword evidence="1" id="KW-0175">Coiled coil</keyword>
<protein>
    <submittedName>
        <fullName evidence="3">Uncharacterized protein</fullName>
    </submittedName>
</protein>
<name>A0A0L0HS21_SPIPD</name>
<dbReference type="RefSeq" id="XP_016611734.1">
    <property type="nucleotide sequence ID" value="XM_016749485.1"/>
</dbReference>
<dbReference type="OMA" id="MESRNEM"/>
<keyword evidence="4" id="KW-1185">Reference proteome</keyword>